<evidence type="ECO:0000256" key="3">
    <source>
        <dbReference type="ARBA" id="ARBA00022806"/>
    </source>
</evidence>
<dbReference type="InterPro" id="IPR027417">
    <property type="entry name" value="P-loop_NTPase"/>
</dbReference>
<dbReference type="GO" id="GO:0004386">
    <property type="term" value="F:helicase activity"/>
    <property type="evidence" value="ECO:0007669"/>
    <property type="project" value="UniProtKB-KW"/>
</dbReference>
<dbReference type="SUPFAM" id="SSF52540">
    <property type="entry name" value="P-loop containing nucleoside triphosphate hydrolases"/>
    <property type="match status" value="1"/>
</dbReference>
<dbReference type="AlphaFoldDB" id="A0A6C0K0H6"/>
<evidence type="ECO:0000256" key="2">
    <source>
        <dbReference type="ARBA" id="ARBA00022801"/>
    </source>
</evidence>
<dbReference type="EMBL" id="MN740757">
    <property type="protein sequence ID" value="QHU10450.1"/>
    <property type="molecule type" value="Genomic_DNA"/>
</dbReference>
<evidence type="ECO:0008006" key="9">
    <source>
        <dbReference type="Google" id="ProtNLM"/>
    </source>
</evidence>
<name>A0A6C0K0H6_9ZZZZ</name>
<organism evidence="8">
    <name type="scientific">viral metagenome</name>
    <dbReference type="NCBI Taxonomy" id="1070528"/>
    <lineage>
        <taxon>unclassified sequences</taxon>
        <taxon>metagenomes</taxon>
        <taxon>organismal metagenomes</taxon>
    </lineage>
</organism>
<dbReference type="GO" id="GO:0016787">
    <property type="term" value="F:hydrolase activity"/>
    <property type="evidence" value="ECO:0007669"/>
    <property type="project" value="UniProtKB-KW"/>
</dbReference>
<dbReference type="Gene3D" id="1.10.3380.30">
    <property type="match status" value="1"/>
</dbReference>
<keyword evidence="1" id="KW-0547">Nucleotide-binding</keyword>
<dbReference type="GO" id="GO:0055087">
    <property type="term" value="C:Ski complex"/>
    <property type="evidence" value="ECO:0007669"/>
    <property type="project" value="TreeGrafter"/>
</dbReference>
<dbReference type="InterPro" id="IPR012961">
    <property type="entry name" value="Ski2/MTR4_C"/>
</dbReference>
<dbReference type="PROSITE" id="PS51194">
    <property type="entry name" value="HELICASE_CTER"/>
    <property type="match status" value="1"/>
</dbReference>
<evidence type="ECO:0000259" key="6">
    <source>
        <dbReference type="PROSITE" id="PS51192"/>
    </source>
</evidence>
<keyword evidence="5" id="KW-0175">Coiled coil</keyword>
<dbReference type="Gene3D" id="3.40.50.300">
    <property type="entry name" value="P-loop containing nucleotide triphosphate hydrolases"/>
    <property type="match status" value="2"/>
</dbReference>
<dbReference type="InterPro" id="IPR011545">
    <property type="entry name" value="DEAD/DEAH_box_helicase_dom"/>
</dbReference>
<dbReference type="PROSITE" id="PS51192">
    <property type="entry name" value="HELICASE_ATP_BIND_1"/>
    <property type="match status" value="1"/>
</dbReference>
<dbReference type="InterPro" id="IPR050699">
    <property type="entry name" value="RNA-DNA_Helicase"/>
</dbReference>
<keyword evidence="3" id="KW-0347">Helicase</keyword>
<accession>A0A6C0K0H6</accession>
<feature type="domain" description="Helicase C-terminal" evidence="7">
    <location>
        <begin position="336"/>
        <end position="487"/>
    </location>
</feature>
<proteinExistence type="predicted"/>
<evidence type="ECO:0000256" key="5">
    <source>
        <dbReference type="SAM" id="Coils"/>
    </source>
</evidence>
<reference evidence="8" key="1">
    <citation type="journal article" date="2020" name="Nature">
        <title>Giant virus diversity and host interactions through global metagenomics.</title>
        <authorList>
            <person name="Schulz F."/>
            <person name="Roux S."/>
            <person name="Paez-Espino D."/>
            <person name="Jungbluth S."/>
            <person name="Walsh D.A."/>
            <person name="Denef V.J."/>
            <person name="McMahon K.D."/>
            <person name="Konstantinidis K.T."/>
            <person name="Eloe-Fadrosh E.A."/>
            <person name="Kyrpides N.C."/>
            <person name="Woyke T."/>
        </authorList>
    </citation>
    <scope>NUCLEOTIDE SEQUENCE</scope>
    <source>
        <strain evidence="8">GVMAG-S-1101164-67</strain>
    </source>
</reference>
<evidence type="ECO:0000259" key="7">
    <source>
        <dbReference type="PROSITE" id="PS51194"/>
    </source>
</evidence>
<dbReference type="InterPro" id="IPR014001">
    <property type="entry name" value="Helicase_ATP-bd"/>
</dbReference>
<protein>
    <recommendedName>
        <fullName evidence="9">Helicase</fullName>
    </recommendedName>
</protein>
<dbReference type="SMART" id="SM00487">
    <property type="entry name" value="DEXDc"/>
    <property type="match status" value="1"/>
</dbReference>
<evidence type="ECO:0000313" key="8">
    <source>
        <dbReference type="EMBL" id="QHU10450.1"/>
    </source>
</evidence>
<sequence length="837" mass="94789">MVKICDTTIYSEESESQYADYFASFGFPLSPFQKYAIEGIVEGHHVLVTAHTGSGKTLPAEFAIQHFVKGGKRLIYTSPIKALSNQKYYEFSKKYPHISFGLLTGDIKTNPEADVLIMTTEILMNALFRKDTAASAAPGALAFTMDIETELGCVVFDEVHYINDADRGQVWEKTILMLPPHIQMVMLSATIDAPERFAEWCERGGLGGKQVYLASTSHRVVPLTHYGFLTVTENVFKGMKDKVLEKDLRNNTNTLITLRTDRGQYVESGYKDLKRILGVFEDREVFLKRKAVLNNLALFLRDREMLPAIAFVFSRKNVELCAQEITVPLLEFDSKVAYTVARECEQIVRRLPNFREYLELPEYQTLVALLEKGIGIHHSGMIPILREIVELMISKKYIKLLFATESFAIGLDCPIKTAIFTSLKKYDGSGERYLLPHEYTQMAGRAGRRGIDIIGHVVHCNNLFALPASDEYTTMLCGSPQKLVSKFRISYSIILGYLGKSEEHVSLNTFVQFVEKSMILNEIAKEKSQQNKVIGELAEQIAKKGKMLDLLQTPSKICRDYLELETKAKTAVNKKRKDLERQMQQLKYQYKHIVENCKTVKEYDVLVANLTKEEYDLANISGYISVQVKNVVDILIEMGFVEPGASDSNTYVPTLLGKMAADVAEIHPIVFIQLLQQTDQFAHFSPKQLVGLFSCFTDIKVAQDMKLGLPNSEDPLLQKTVEKMDGLFANLANREHEKSMDTGINYNNILMYDLVDQIAEWCDCETEQDCKYYIQQVLGEKGISVGDFSKCILKISTITKEIGALCEKYGKIELQHKLANIEHMILKYITTSQSLYV</sequence>
<feature type="coiled-coil region" evidence="5">
    <location>
        <begin position="562"/>
        <end position="596"/>
    </location>
</feature>
<dbReference type="SMART" id="SM00490">
    <property type="entry name" value="HELICc"/>
    <property type="match status" value="1"/>
</dbReference>
<keyword evidence="4" id="KW-0067">ATP-binding</keyword>
<dbReference type="GO" id="GO:0003676">
    <property type="term" value="F:nucleic acid binding"/>
    <property type="evidence" value="ECO:0007669"/>
    <property type="project" value="InterPro"/>
</dbReference>
<dbReference type="Pfam" id="PF08148">
    <property type="entry name" value="DSHCT"/>
    <property type="match status" value="1"/>
</dbReference>
<dbReference type="GO" id="GO:0070478">
    <property type="term" value="P:nuclear-transcribed mRNA catabolic process, 3'-5' exonucleolytic nonsense-mediated decay"/>
    <property type="evidence" value="ECO:0007669"/>
    <property type="project" value="TreeGrafter"/>
</dbReference>
<dbReference type="PANTHER" id="PTHR12131:SF1">
    <property type="entry name" value="ATP-DEPENDENT RNA HELICASE SUPV3L1, MITOCHONDRIAL-RELATED"/>
    <property type="match status" value="1"/>
</dbReference>
<dbReference type="PANTHER" id="PTHR12131">
    <property type="entry name" value="ATP-DEPENDENT RNA AND DNA HELICASE"/>
    <property type="match status" value="1"/>
</dbReference>
<keyword evidence="2" id="KW-0378">Hydrolase</keyword>
<dbReference type="InterPro" id="IPR001650">
    <property type="entry name" value="Helicase_C-like"/>
</dbReference>
<evidence type="ECO:0000256" key="4">
    <source>
        <dbReference type="ARBA" id="ARBA00022840"/>
    </source>
</evidence>
<feature type="domain" description="Helicase ATP-binding" evidence="6">
    <location>
        <begin position="37"/>
        <end position="200"/>
    </location>
</feature>
<dbReference type="Pfam" id="PF00270">
    <property type="entry name" value="DEAD"/>
    <property type="match status" value="1"/>
</dbReference>
<evidence type="ECO:0000256" key="1">
    <source>
        <dbReference type="ARBA" id="ARBA00022741"/>
    </source>
</evidence>
<dbReference type="GO" id="GO:0005524">
    <property type="term" value="F:ATP binding"/>
    <property type="evidence" value="ECO:0007669"/>
    <property type="project" value="UniProtKB-KW"/>
</dbReference>